<comment type="caution">
    <text evidence="2">The sequence shown here is derived from an EMBL/GenBank/DDBJ whole genome shotgun (WGS) entry which is preliminary data.</text>
</comment>
<dbReference type="Pfam" id="PF03551">
    <property type="entry name" value="PadR"/>
    <property type="match status" value="1"/>
</dbReference>
<protein>
    <submittedName>
        <fullName evidence="2">PadR family transcriptional regulator</fullName>
    </submittedName>
</protein>
<evidence type="ECO:0000313" key="2">
    <source>
        <dbReference type="EMBL" id="GAA1975536.1"/>
    </source>
</evidence>
<reference evidence="2 3" key="1">
    <citation type="journal article" date="2019" name="Int. J. Syst. Evol. Microbiol.">
        <title>The Global Catalogue of Microorganisms (GCM) 10K type strain sequencing project: providing services to taxonomists for standard genome sequencing and annotation.</title>
        <authorList>
            <consortium name="The Broad Institute Genomics Platform"/>
            <consortium name="The Broad Institute Genome Sequencing Center for Infectious Disease"/>
            <person name="Wu L."/>
            <person name="Ma J."/>
        </authorList>
    </citation>
    <scope>NUCLEOTIDE SEQUENCE [LARGE SCALE GENOMIC DNA]</scope>
    <source>
        <strain evidence="2 3">JCM 14545</strain>
    </source>
</reference>
<accession>A0ABN2RVF3</accession>
<feature type="domain" description="Transcription regulator PadR N-terminal" evidence="1">
    <location>
        <begin position="13"/>
        <end position="87"/>
    </location>
</feature>
<dbReference type="InterPro" id="IPR005149">
    <property type="entry name" value="Tscrpt_reg_PadR_N"/>
</dbReference>
<dbReference type="RefSeq" id="WP_344425945.1">
    <property type="nucleotide sequence ID" value="NZ_BAAANN010000026.1"/>
</dbReference>
<keyword evidence="3" id="KW-1185">Reference proteome</keyword>
<proteinExistence type="predicted"/>
<dbReference type="Gene3D" id="1.10.10.10">
    <property type="entry name" value="Winged helix-like DNA-binding domain superfamily/Winged helix DNA-binding domain"/>
    <property type="match status" value="1"/>
</dbReference>
<sequence length="215" mass="24675">MAPPKLTPLALAVLELLHEKPMHPYEIAQLMRDRCVDNRVNIKPGSLYHTVDRLLGAEYIRVVDTQRDGRRPERTVYGMTDEGRAAFVARGIAILGTVADERPEYASGLAVIDDLAPDVVIEQLTNRAMKLKATIASFRVYEKRLQDEEVPEIYWVDWRFTVARTEFELTWTEQLIDDIRSGRLEWQHADRHRTTDLHLVHDEDAGKDKGNDKTG</sequence>
<evidence type="ECO:0000259" key="1">
    <source>
        <dbReference type="Pfam" id="PF03551"/>
    </source>
</evidence>
<dbReference type="EMBL" id="BAAANN010000026">
    <property type="protein sequence ID" value="GAA1975536.1"/>
    <property type="molecule type" value="Genomic_DNA"/>
</dbReference>
<dbReference type="InterPro" id="IPR052509">
    <property type="entry name" value="Metal_resp_DNA-bind_regulator"/>
</dbReference>
<gene>
    <name evidence="2" type="ORF">GCM10009754_58760</name>
</gene>
<dbReference type="PANTHER" id="PTHR33169:SF27">
    <property type="entry name" value="TRANSCRIPTIONAL REGULATOR PADR FAMILY PROTEIN"/>
    <property type="match status" value="1"/>
</dbReference>
<name>A0ABN2RVF3_9PSEU</name>
<evidence type="ECO:0000313" key="3">
    <source>
        <dbReference type="Proteomes" id="UP001501116"/>
    </source>
</evidence>
<dbReference type="SUPFAM" id="SSF46785">
    <property type="entry name" value="Winged helix' DNA-binding domain"/>
    <property type="match status" value="1"/>
</dbReference>
<dbReference type="Proteomes" id="UP001501116">
    <property type="component" value="Unassembled WGS sequence"/>
</dbReference>
<dbReference type="InterPro" id="IPR036388">
    <property type="entry name" value="WH-like_DNA-bd_sf"/>
</dbReference>
<organism evidence="2 3">
    <name type="scientific">Amycolatopsis minnesotensis</name>
    <dbReference type="NCBI Taxonomy" id="337894"/>
    <lineage>
        <taxon>Bacteria</taxon>
        <taxon>Bacillati</taxon>
        <taxon>Actinomycetota</taxon>
        <taxon>Actinomycetes</taxon>
        <taxon>Pseudonocardiales</taxon>
        <taxon>Pseudonocardiaceae</taxon>
        <taxon>Amycolatopsis</taxon>
    </lineage>
</organism>
<dbReference type="InterPro" id="IPR036390">
    <property type="entry name" value="WH_DNA-bd_sf"/>
</dbReference>
<dbReference type="PANTHER" id="PTHR33169">
    <property type="entry name" value="PADR-FAMILY TRANSCRIPTIONAL REGULATOR"/>
    <property type="match status" value="1"/>
</dbReference>